<proteinExistence type="predicted"/>
<dbReference type="OrthoDB" id="5527317at2759"/>
<feature type="non-terminal residue" evidence="1">
    <location>
        <position position="52"/>
    </location>
</feature>
<protein>
    <submittedName>
        <fullName evidence="1">Uncharacterized protein</fullName>
    </submittedName>
</protein>
<dbReference type="AlphaFoldDB" id="A0A9W7Y2X3"/>
<name>A0A9W7Y2X3_9FUNG</name>
<organism evidence="1 2">
    <name type="scientific">Coemansia biformis</name>
    <dbReference type="NCBI Taxonomy" id="1286918"/>
    <lineage>
        <taxon>Eukaryota</taxon>
        <taxon>Fungi</taxon>
        <taxon>Fungi incertae sedis</taxon>
        <taxon>Zoopagomycota</taxon>
        <taxon>Kickxellomycotina</taxon>
        <taxon>Kickxellomycetes</taxon>
        <taxon>Kickxellales</taxon>
        <taxon>Kickxellaceae</taxon>
        <taxon>Coemansia</taxon>
    </lineage>
</organism>
<sequence length="52" mass="5715">MGVLGACRDATPDTKASYESCIALWIGTCDENCVGDDLITEQRLTDYTEWLA</sequence>
<keyword evidence="2" id="KW-1185">Reference proteome</keyword>
<dbReference type="EMBL" id="JANBOI010001893">
    <property type="protein sequence ID" value="KAJ1725928.1"/>
    <property type="molecule type" value="Genomic_DNA"/>
</dbReference>
<accession>A0A9W7Y2X3</accession>
<reference evidence="1" key="1">
    <citation type="submission" date="2022-07" db="EMBL/GenBank/DDBJ databases">
        <title>Phylogenomic reconstructions and comparative analyses of Kickxellomycotina fungi.</title>
        <authorList>
            <person name="Reynolds N.K."/>
            <person name="Stajich J.E."/>
            <person name="Barry K."/>
            <person name="Grigoriev I.V."/>
            <person name="Crous P."/>
            <person name="Smith M.E."/>
        </authorList>
    </citation>
    <scope>NUCLEOTIDE SEQUENCE</scope>
    <source>
        <strain evidence="1">BCRC 34381</strain>
    </source>
</reference>
<comment type="caution">
    <text evidence="1">The sequence shown here is derived from an EMBL/GenBank/DDBJ whole genome shotgun (WGS) entry which is preliminary data.</text>
</comment>
<evidence type="ECO:0000313" key="2">
    <source>
        <dbReference type="Proteomes" id="UP001143981"/>
    </source>
</evidence>
<gene>
    <name evidence="1" type="ORF">LPJ61_005541</name>
</gene>
<evidence type="ECO:0000313" key="1">
    <source>
        <dbReference type="EMBL" id="KAJ1725928.1"/>
    </source>
</evidence>
<dbReference type="Proteomes" id="UP001143981">
    <property type="component" value="Unassembled WGS sequence"/>
</dbReference>